<dbReference type="GO" id="GO:0044781">
    <property type="term" value="P:bacterial-type flagellum organization"/>
    <property type="evidence" value="ECO:0007669"/>
    <property type="project" value="UniProtKB-KW"/>
</dbReference>
<evidence type="ECO:0000256" key="5">
    <source>
        <dbReference type="ARBA" id="ARBA00022448"/>
    </source>
</evidence>
<keyword evidence="13" id="KW-1185">Reference proteome</keyword>
<feature type="compositionally biased region" description="Acidic residues" evidence="10">
    <location>
        <begin position="248"/>
        <end position="262"/>
    </location>
</feature>
<dbReference type="GO" id="GO:0071973">
    <property type="term" value="P:bacterial-type flagellum-dependent cell motility"/>
    <property type="evidence" value="ECO:0007669"/>
    <property type="project" value="InterPro"/>
</dbReference>
<keyword evidence="12" id="KW-0282">Flagellum</keyword>
<feature type="compositionally biased region" description="Basic and acidic residues" evidence="10">
    <location>
        <begin position="76"/>
        <end position="86"/>
    </location>
</feature>
<dbReference type="Pfam" id="PF02108">
    <property type="entry name" value="FliH"/>
    <property type="match status" value="1"/>
</dbReference>
<dbReference type="GO" id="GO:0009288">
    <property type="term" value="C:bacterial-type flagellum"/>
    <property type="evidence" value="ECO:0007669"/>
    <property type="project" value="InterPro"/>
</dbReference>
<evidence type="ECO:0000256" key="1">
    <source>
        <dbReference type="ARBA" id="ARBA00003041"/>
    </source>
</evidence>
<evidence type="ECO:0000259" key="11">
    <source>
        <dbReference type="Pfam" id="PF02108"/>
    </source>
</evidence>
<comment type="similarity">
    <text evidence="3">Belongs to the FliH family.</text>
</comment>
<evidence type="ECO:0000256" key="8">
    <source>
        <dbReference type="ARBA" id="ARBA00022927"/>
    </source>
</evidence>
<reference evidence="12 13" key="1">
    <citation type="submission" date="2016-10" db="EMBL/GenBank/DDBJ databases">
        <title>Marinobacter salinus sp. nov., a moderately halophilic bacterium isolated from a tidal flat environment.</title>
        <authorList>
            <person name="Park S.-J."/>
        </authorList>
    </citation>
    <scope>NUCLEOTIDE SEQUENCE [LARGE SCALE GENOMIC DNA]</scope>
    <source>
        <strain evidence="12 13">Hb8</strain>
    </source>
</reference>
<keyword evidence="8" id="KW-0653">Protein transport</keyword>
<gene>
    <name evidence="12" type="ORF">BKP64_02830</name>
</gene>
<keyword evidence="7" id="KW-1005">Bacterial flagellum biogenesis</keyword>
<keyword evidence="5" id="KW-0813">Transport</keyword>
<comment type="function">
    <text evidence="1">Needed for flagellar regrowth and assembly.</text>
</comment>
<evidence type="ECO:0000313" key="13">
    <source>
        <dbReference type="Proteomes" id="UP000177445"/>
    </source>
</evidence>
<dbReference type="PRINTS" id="PR01003">
    <property type="entry name" value="FLGFLIH"/>
</dbReference>
<evidence type="ECO:0000256" key="7">
    <source>
        <dbReference type="ARBA" id="ARBA00022795"/>
    </source>
</evidence>
<evidence type="ECO:0000256" key="4">
    <source>
        <dbReference type="ARBA" id="ARBA00016507"/>
    </source>
</evidence>
<accession>A0A1D9GIJ0</accession>
<dbReference type="PANTHER" id="PTHR34982">
    <property type="entry name" value="YOP PROTEINS TRANSLOCATION PROTEIN L"/>
    <property type="match status" value="1"/>
</dbReference>
<dbReference type="InterPro" id="IPR051472">
    <property type="entry name" value="T3SS_Stator/FliH"/>
</dbReference>
<keyword evidence="12" id="KW-0969">Cilium</keyword>
<keyword evidence="9" id="KW-1006">Bacterial flagellum protein export</keyword>
<evidence type="ECO:0000256" key="10">
    <source>
        <dbReference type="SAM" id="MobiDB-lite"/>
    </source>
</evidence>
<feature type="region of interest" description="Disordered" evidence="10">
    <location>
        <begin position="241"/>
        <end position="299"/>
    </location>
</feature>
<dbReference type="SUPFAM" id="SSF160527">
    <property type="entry name" value="V-type ATPase subunit E-like"/>
    <property type="match status" value="1"/>
</dbReference>
<protein>
    <recommendedName>
        <fullName evidence="4">Flagellar assembly protein FliH</fullName>
    </recommendedName>
</protein>
<dbReference type="RefSeq" id="WP_070965748.1">
    <property type="nucleotide sequence ID" value="NZ_CP017715.1"/>
</dbReference>
<dbReference type="AlphaFoldDB" id="A0A1D9GIJ0"/>
<dbReference type="EMBL" id="CP017715">
    <property type="protein sequence ID" value="AOY87200.1"/>
    <property type="molecule type" value="Genomic_DNA"/>
</dbReference>
<organism evidence="12 13">
    <name type="scientific">Marinobacter salinus</name>
    <dbReference type="NCBI Taxonomy" id="1874317"/>
    <lineage>
        <taxon>Bacteria</taxon>
        <taxon>Pseudomonadati</taxon>
        <taxon>Pseudomonadota</taxon>
        <taxon>Gammaproteobacteria</taxon>
        <taxon>Pseudomonadales</taxon>
        <taxon>Marinobacteraceae</taxon>
        <taxon>Marinobacter</taxon>
    </lineage>
</organism>
<dbReference type="Proteomes" id="UP000177445">
    <property type="component" value="Chromosome"/>
</dbReference>
<feature type="compositionally biased region" description="Basic and acidic residues" evidence="10">
    <location>
        <begin position="51"/>
        <end position="67"/>
    </location>
</feature>
<dbReference type="InterPro" id="IPR018035">
    <property type="entry name" value="Flagellar_FliH/T3SS_HrpE"/>
</dbReference>
<dbReference type="GO" id="GO:0015031">
    <property type="term" value="P:protein transport"/>
    <property type="evidence" value="ECO:0007669"/>
    <property type="project" value="UniProtKB-KW"/>
</dbReference>
<evidence type="ECO:0000256" key="3">
    <source>
        <dbReference type="ARBA" id="ARBA00006602"/>
    </source>
</evidence>
<sequence>MKDSSKDLHRIPKEQLTAYERWELPLLDARGNEVAREEERNVKPLTAADIDEIRQAAREDGYNEGRDAGYQAGLSEGRDQGHEEGRQTGLSEGLKQGEKQGYEDTRKEVDIKLDRLEHLLGELLLPISRHEDELETALVNLTTVLARAVVFRELTIDSSQIHKVVRRALEALPSSADNIRIHIHPDDCELVREVTARMETPASVIEDDDVLPGGCKIETRHSLVDFTVEKRFQRAVQSMLDKQMGESEAGETEELESLMDDLTDFHREILDSPGEEEDENENHSRDNSGAGESDDVPPG</sequence>
<evidence type="ECO:0000256" key="6">
    <source>
        <dbReference type="ARBA" id="ARBA00022490"/>
    </source>
</evidence>
<feature type="domain" description="Flagellar assembly protein FliH/Type III secretion system HrpE" evidence="11">
    <location>
        <begin position="113"/>
        <end position="234"/>
    </location>
</feature>
<evidence type="ECO:0000313" key="12">
    <source>
        <dbReference type="EMBL" id="AOY87200.1"/>
    </source>
</evidence>
<feature type="region of interest" description="Disordered" evidence="10">
    <location>
        <begin position="31"/>
        <end position="103"/>
    </location>
</feature>
<proteinExistence type="inferred from homology"/>
<keyword evidence="6" id="KW-0963">Cytoplasm</keyword>
<dbReference type="GO" id="GO:0005829">
    <property type="term" value="C:cytosol"/>
    <property type="evidence" value="ECO:0007669"/>
    <property type="project" value="TreeGrafter"/>
</dbReference>
<dbReference type="GO" id="GO:0003774">
    <property type="term" value="F:cytoskeletal motor activity"/>
    <property type="evidence" value="ECO:0007669"/>
    <property type="project" value="InterPro"/>
</dbReference>
<comment type="subcellular location">
    <subcellularLocation>
        <location evidence="2">Cytoplasm</location>
    </subcellularLocation>
</comment>
<dbReference type="InterPro" id="IPR000563">
    <property type="entry name" value="Flag_FliH"/>
</dbReference>
<feature type="compositionally biased region" description="Basic and acidic residues" evidence="10">
    <location>
        <begin position="31"/>
        <end position="42"/>
    </location>
</feature>
<evidence type="ECO:0000256" key="2">
    <source>
        <dbReference type="ARBA" id="ARBA00004496"/>
    </source>
</evidence>
<dbReference type="KEGG" id="msq:BKP64_02830"/>
<name>A0A1D9GIJ0_9GAMM</name>
<dbReference type="PANTHER" id="PTHR34982:SF1">
    <property type="entry name" value="FLAGELLAR ASSEMBLY PROTEIN FLIH"/>
    <property type="match status" value="1"/>
</dbReference>
<dbReference type="OrthoDB" id="8480773at2"/>
<evidence type="ECO:0000256" key="9">
    <source>
        <dbReference type="ARBA" id="ARBA00023225"/>
    </source>
</evidence>
<keyword evidence="12" id="KW-0966">Cell projection</keyword>
<dbReference type="STRING" id="1874317.BKP64_02830"/>